<protein>
    <submittedName>
        <fullName evidence="8">Na+/H+ antiporter subunit E</fullName>
    </submittedName>
</protein>
<evidence type="ECO:0000256" key="2">
    <source>
        <dbReference type="ARBA" id="ARBA00006228"/>
    </source>
</evidence>
<keyword evidence="5 7" id="KW-1133">Transmembrane helix</keyword>
<keyword evidence="4 7" id="KW-0812">Transmembrane</keyword>
<evidence type="ECO:0000313" key="8">
    <source>
        <dbReference type="EMBL" id="AMW33558.1"/>
    </source>
</evidence>
<keyword evidence="6 7" id="KW-0472">Membrane</keyword>
<dbReference type="GO" id="GO:0008324">
    <property type="term" value="F:monoatomic cation transmembrane transporter activity"/>
    <property type="evidence" value="ECO:0007669"/>
    <property type="project" value="InterPro"/>
</dbReference>
<feature type="transmembrane region" description="Helical" evidence="7">
    <location>
        <begin position="51"/>
        <end position="71"/>
    </location>
</feature>
<name>A0AAI8GDW9_FERIS</name>
<evidence type="ECO:0000313" key="9">
    <source>
        <dbReference type="Proteomes" id="UP000093740"/>
    </source>
</evidence>
<evidence type="ECO:0000256" key="3">
    <source>
        <dbReference type="ARBA" id="ARBA00022475"/>
    </source>
</evidence>
<gene>
    <name evidence="8" type="ORF">NA23_10195</name>
</gene>
<dbReference type="GO" id="GO:0005886">
    <property type="term" value="C:plasma membrane"/>
    <property type="evidence" value="ECO:0007669"/>
    <property type="project" value="UniProtKB-SubCell"/>
</dbReference>
<dbReference type="PIRSF" id="PIRSF019239">
    <property type="entry name" value="MrpE"/>
    <property type="match status" value="1"/>
</dbReference>
<evidence type="ECO:0000256" key="4">
    <source>
        <dbReference type="ARBA" id="ARBA00022692"/>
    </source>
</evidence>
<evidence type="ECO:0000256" key="1">
    <source>
        <dbReference type="ARBA" id="ARBA00004651"/>
    </source>
</evidence>
<keyword evidence="3" id="KW-1003">Cell membrane</keyword>
<reference evidence="8 9" key="1">
    <citation type="journal article" date="2015" name="Stand. Genomic Sci.">
        <title>Genome sequence of a native-feather degrading extremely thermophilic Eubacterium, Fervidobacterium islandicum AW-1.</title>
        <authorList>
            <person name="Lee Y.J."/>
            <person name="Jeong H."/>
            <person name="Park G.S."/>
            <person name="Kwak Y."/>
            <person name="Lee S.J."/>
            <person name="Lee S.J."/>
            <person name="Park M.K."/>
            <person name="Kim J.Y."/>
            <person name="Kang H.K."/>
            <person name="Shin J.H."/>
            <person name="Lee D.W."/>
        </authorList>
    </citation>
    <scope>NUCLEOTIDE SEQUENCE [LARGE SCALE GENOMIC DNA]</scope>
    <source>
        <strain evidence="8 9">AW-1</strain>
    </source>
</reference>
<dbReference type="InterPro" id="IPR002758">
    <property type="entry name" value="Cation_antiport_E"/>
</dbReference>
<proteinExistence type="inferred from homology"/>
<feature type="transmembrane region" description="Helical" evidence="7">
    <location>
        <begin position="6"/>
        <end position="39"/>
    </location>
</feature>
<comment type="subcellular location">
    <subcellularLocation>
        <location evidence="1">Cell membrane</location>
        <topology evidence="1">Multi-pass membrane protein</topology>
    </subcellularLocation>
</comment>
<dbReference type="KEGG" id="fia:NA23_10195"/>
<evidence type="ECO:0000256" key="5">
    <source>
        <dbReference type="ARBA" id="ARBA00022989"/>
    </source>
</evidence>
<evidence type="ECO:0000256" key="7">
    <source>
        <dbReference type="SAM" id="Phobius"/>
    </source>
</evidence>
<keyword evidence="9" id="KW-1185">Reference proteome</keyword>
<dbReference type="EMBL" id="CP014334">
    <property type="protein sequence ID" value="AMW33558.1"/>
    <property type="molecule type" value="Genomic_DNA"/>
</dbReference>
<sequence length="159" mass="18221">MSFSVFIVTFFTWLVLTWTIDPQEIIVGLIVSAVISVIFKRYYNIKLSAKFIPGLFKFVFVYIPVFIWEMLKANLDVASRVVEPKVKVKPGFVRIKTDLKGDVAKLTLANSVTLTPGTITVDIKDDELYIHWIEVKGTDEESKKSFYGVFERILKGVYE</sequence>
<accession>A0AAI8GDW9</accession>
<comment type="similarity">
    <text evidence="2">Belongs to the CPA3 antiporters (TC 2.A.63) subunit E family.</text>
</comment>
<dbReference type="Pfam" id="PF01899">
    <property type="entry name" value="MNHE"/>
    <property type="match status" value="1"/>
</dbReference>
<dbReference type="PANTHER" id="PTHR34584:SF1">
    <property type="entry name" value="NA(+)_H(+) ANTIPORTER SUBUNIT E1"/>
    <property type="match status" value="1"/>
</dbReference>
<organism evidence="8 9">
    <name type="scientific">Fervidobacterium islandicum</name>
    <dbReference type="NCBI Taxonomy" id="2423"/>
    <lineage>
        <taxon>Bacteria</taxon>
        <taxon>Thermotogati</taxon>
        <taxon>Thermotogota</taxon>
        <taxon>Thermotogae</taxon>
        <taxon>Thermotogales</taxon>
        <taxon>Fervidobacteriaceae</taxon>
        <taxon>Fervidobacterium</taxon>
    </lineage>
</organism>
<evidence type="ECO:0000256" key="6">
    <source>
        <dbReference type="ARBA" id="ARBA00023136"/>
    </source>
</evidence>
<dbReference type="Proteomes" id="UP000093740">
    <property type="component" value="Chromosome"/>
</dbReference>
<dbReference type="PANTHER" id="PTHR34584">
    <property type="entry name" value="NA(+)/H(+) ANTIPORTER SUBUNIT E1"/>
    <property type="match status" value="1"/>
</dbReference>
<dbReference type="AlphaFoldDB" id="A0AAI8GDW9"/>
<dbReference type="RefSeq" id="WP_052107131.1">
    <property type="nucleotide sequence ID" value="NZ_CP014334.2"/>
</dbReference>